<protein>
    <recommendedName>
        <fullName evidence="2">TetR family transcriptional regulator</fullName>
    </recommendedName>
</protein>
<organism evidence="1">
    <name type="scientific">Streptomyces haneummycinicus</name>
    <dbReference type="NCBI Taxonomy" id="3074435"/>
    <lineage>
        <taxon>Bacteria</taxon>
        <taxon>Bacillati</taxon>
        <taxon>Actinomycetota</taxon>
        <taxon>Actinomycetes</taxon>
        <taxon>Kitasatosporales</taxon>
        <taxon>Streptomycetaceae</taxon>
        <taxon>Streptomyces</taxon>
    </lineage>
</organism>
<evidence type="ECO:0000313" key="1">
    <source>
        <dbReference type="EMBL" id="BFO19550.1"/>
    </source>
</evidence>
<reference evidence="1" key="2">
    <citation type="submission" date="2024-07" db="EMBL/GenBank/DDBJ databases">
        <title>Streptomyces haneummycinica sp. nov., a new antibiotic-producing actinobacterium isolated from marine sediment.</title>
        <authorList>
            <person name="Uemura M."/>
            <person name="Hamada M."/>
            <person name="Hirano S."/>
            <person name="Kobayashi K."/>
            <person name="Ohshiro T."/>
            <person name="Kobayashi T."/>
            <person name="Terahara T."/>
        </authorList>
    </citation>
    <scope>NUCLEOTIDE SEQUENCE</scope>
    <source>
        <strain evidence="1">KM77-8</strain>
    </source>
</reference>
<name>A0AAT9HQ13_9ACTN</name>
<proteinExistence type="predicted"/>
<accession>A0AAT9HQ13</accession>
<sequence length="54" mass="5257">MSASVDADVAARAMIALVQGFAAQMALFGGVSEGTLAEGVRALMGMGAAGRGDV</sequence>
<gene>
    <name evidence="1" type="ORF">SHKM778_59380</name>
</gene>
<dbReference type="EMBL" id="AP035768">
    <property type="protein sequence ID" value="BFO19550.1"/>
    <property type="molecule type" value="Genomic_DNA"/>
</dbReference>
<dbReference type="AlphaFoldDB" id="A0AAT9HQ13"/>
<reference evidence="1" key="1">
    <citation type="submission" date="2024-06" db="EMBL/GenBank/DDBJ databases">
        <authorList>
            <consortium name="consrtm"/>
            <person name="Uemura M."/>
            <person name="Terahara T."/>
        </authorList>
    </citation>
    <scope>NUCLEOTIDE SEQUENCE</scope>
    <source>
        <strain evidence="1">KM77-8</strain>
    </source>
</reference>
<evidence type="ECO:0008006" key="2">
    <source>
        <dbReference type="Google" id="ProtNLM"/>
    </source>
</evidence>